<dbReference type="EMBL" id="GIIL01007519">
    <property type="protein sequence ID" value="NOV51245.1"/>
    <property type="molecule type" value="Transcribed_RNA"/>
</dbReference>
<proteinExistence type="predicted"/>
<dbReference type="InterPro" id="IPR019308">
    <property type="entry name" value="TMEM214"/>
</dbReference>
<name>A0A6M2DXZ5_XENCH</name>
<accession>A0A6M2DXZ5</accession>
<dbReference type="Pfam" id="PF10151">
    <property type="entry name" value="TMEM214"/>
    <property type="match status" value="1"/>
</dbReference>
<protein>
    <submittedName>
        <fullName evidence="1">Putative secreted protein</fullName>
    </submittedName>
</protein>
<organism evidence="1">
    <name type="scientific">Xenopsylla cheopis</name>
    <name type="common">Oriental rat flea</name>
    <name type="synonym">Pulex cheopis</name>
    <dbReference type="NCBI Taxonomy" id="163159"/>
    <lineage>
        <taxon>Eukaryota</taxon>
        <taxon>Metazoa</taxon>
        <taxon>Ecdysozoa</taxon>
        <taxon>Arthropoda</taxon>
        <taxon>Hexapoda</taxon>
        <taxon>Insecta</taxon>
        <taxon>Pterygota</taxon>
        <taxon>Neoptera</taxon>
        <taxon>Endopterygota</taxon>
        <taxon>Siphonaptera</taxon>
        <taxon>Pulicidae</taxon>
        <taxon>Xenopsyllinae</taxon>
        <taxon>Xenopsylla</taxon>
    </lineage>
</organism>
<evidence type="ECO:0000313" key="1">
    <source>
        <dbReference type="EMBL" id="NOV51245.1"/>
    </source>
</evidence>
<reference evidence="1" key="1">
    <citation type="submission" date="2020-03" db="EMBL/GenBank/DDBJ databases">
        <title>Transcriptomic Profiling of the Digestive Tract of the Rat Flea, Xenopsylla cheopis, Following Blood Feeding and Infection with Yersinia pestis.</title>
        <authorList>
            <person name="Bland D.M."/>
            <person name="Martens C.A."/>
            <person name="Virtaneva K."/>
            <person name="Kanakabandi K."/>
            <person name="Long D."/>
            <person name="Rosenke R."/>
            <person name="Saturday G.A."/>
            <person name="Hoyt F.H."/>
            <person name="Bruno D.P."/>
            <person name="Ribeiro J.M.C."/>
            <person name="Hinnebusch J."/>
        </authorList>
    </citation>
    <scope>NUCLEOTIDE SEQUENCE</scope>
</reference>
<sequence>MSKKKETSLAWKITRIFLIIFLMLGLVVAYDISTYKSFETSIHGQVLTKTGLLPIAERAGDRFLIYSAKGYKWAEKNLPEYYNHTAIIAEPYLKLASDALITGRNVVVDLYGNVNEYIKEKTPTVVSTIDEYAPGLLDTIHKHSVNTWSTVSGFCVQYFDVGRDYLKTKVFVGQLSPENLQKVTLEAFNTTQQYASQYYSWLYEKVDAYSKLK</sequence>
<dbReference type="AlphaFoldDB" id="A0A6M2DXZ5"/>